<evidence type="ECO:0000256" key="2">
    <source>
        <dbReference type="ARBA" id="ARBA00001936"/>
    </source>
</evidence>
<keyword evidence="12 16" id="KW-0115">cAMP biosynthesis</keyword>
<comment type="function">
    <text evidence="16">Catalyzes the formation of the signaling molecule cAMP in response to G-protein signaling.</text>
</comment>
<keyword evidence="8 16" id="KW-0547">Nucleotide-binding</keyword>
<protein>
    <recommendedName>
        <fullName evidence="4 16">adenylate cyclase</fullName>
        <ecNumber evidence="4 16">4.6.1.1</ecNumber>
    </recommendedName>
</protein>
<feature type="compositionally biased region" description="Basic and acidic residues" evidence="20">
    <location>
        <begin position="42"/>
        <end position="71"/>
    </location>
</feature>
<evidence type="ECO:0000256" key="10">
    <source>
        <dbReference type="ARBA" id="ARBA00022842"/>
    </source>
</evidence>
<evidence type="ECO:0000256" key="21">
    <source>
        <dbReference type="SAM" id="Phobius"/>
    </source>
</evidence>
<evidence type="ECO:0000256" key="19">
    <source>
        <dbReference type="RuleBase" id="RU000405"/>
    </source>
</evidence>
<dbReference type="GO" id="GO:0004016">
    <property type="term" value="F:adenylate cyclase activity"/>
    <property type="evidence" value="ECO:0007669"/>
    <property type="project" value="UniProtKB-EC"/>
</dbReference>
<feature type="binding site" evidence="17">
    <location>
        <begin position="439"/>
        <end position="441"/>
    </location>
    <ligand>
        <name>ATP</name>
        <dbReference type="ChEBI" id="CHEBI:30616"/>
    </ligand>
</feature>
<evidence type="ECO:0000256" key="7">
    <source>
        <dbReference type="ARBA" id="ARBA00022737"/>
    </source>
</evidence>
<comment type="cofactor">
    <cofactor evidence="2">
        <name>Mn(2+)</name>
        <dbReference type="ChEBI" id="CHEBI:29035"/>
    </cofactor>
</comment>
<evidence type="ECO:0000256" key="1">
    <source>
        <dbReference type="ARBA" id="ARBA00001593"/>
    </source>
</evidence>
<evidence type="ECO:0000313" key="22">
    <source>
        <dbReference type="EMBL" id="CAB3998534.1"/>
    </source>
</evidence>
<dbReference type="PANTHER" id="PTHR45627:SF16">
    <property type="entry name" value="ADENYLATE CYCLASE"/>
    <property type="match status" value="1"/>
</dbReference>
<dbReference type="InterPro" id="IPR018297">
    <property type="entry name" value="A/G_cyclase_CS"/>
</dbReference>
<keyword evidence="9 16" id="KW-0067">ATP-binding</keyword>
<feature type="transmembrane region" description="Helical" evidence="21">
    <location>
        <begin position="853"/>
        <end position="874"/>
    </location>
</feature>
<comment type="subcellular location">
    <subcellularLocation>
        <location evidence="3">Membrane</location>
        <topology evidence="3">Multi-pass membrane protein</topology>
    </subcellularLocation>
</comment>
<evidence type="ECO:0000256" key="17">
    <source>
        <dbReference type="PIRSR" id="PIRSR039050-50"/>
    </source>
</evidence>
<feature type="binding site" evidence="17">
    <location>
        <position position="485"/>
    </location>
    <ligand>
        <name>ATP</name>
        <dbReference type="ChEBI" id="CHEBI:30616"/>
    </ligand>
</feature>
<gene>
    <name evidence="22" type="ORF">PACLA_8A028283</name>
</gene>
<dbReference type="GO" id="GO:0005524">
    <property type="term" value="F:ATP binding"/>
    <property type="evidence" value="ECO:0007669"/>
    <property type="project" value="UniProtKB-UniRule"/>
</dbReference>
<evidence type="ECO:0000256" key="13">
    <source>
        <dbReference type="ARBA" id="ARBA00023136"/>
    </source>
</evidence>
<feature type="binding site" evidence="17">
    <location>
        <position position="990"/>
    </location>
    <ligand>
        <name>ATP</name>
        <dbReference type="ChEBI" id="CHEBI:30616"/>
    </ligand>
</feature>
<dbReference type="PIRSF" id="PIRSF039050">
    <property type="entry name" value="Ade_cyc"/>
    <property type="match status" value="1"/>
</dbReference>
<feature type="compositionally biased region" description="Polar residues" evidence="20">
    <location>
        <begin position="576"/>
        <end position="587"/>
    </location>
</feature>
<feature type="binding site" evidence="17">
    <location>
        <position position="1112"/>
    </location>
    <ligand>
        <name>ATP</name>
        <dbReference type="ChEBI" id="CHEBI:30616"/>
    </ligand>
</feature>
<evidence type="ECO:0000256" key="9">
    <source>
        <dbReference type="ARBA" id="ARBA00022840"/>
    </source>
</evidence>
<dbReference type="GO" id="GO:0006171">
    <property type="term" value="P:cAMP biosynthetic process"/>
    <property type="evidence" value="ECO:0007669"/>
    <property type="project" value="UniProtKB-KW"/>
</dbReference>
<evidence type="ECO:0000256" key="16">
    <source>
        <dbReference type="PIRNR" id="PIRNR039050"/>
    </source>
</evidence>
<keyword evidence="13 16" id="KW-0472">Membrane</keyword>
<feature type="transmembrane region" description="Helical" evidence="21">
    <location>
        <begin position="297"/>
        <end position="318"/>
    </location>
</feature>
<feature type="binding site" evidence="17">
    <location>
        <begin position="1072"/>
        <end position="1076"/>
    </location>
    <ligand>
        <name>ATP</name>
        <dbReference type="ChEBI" id="CHEBI:30616"/>
    </ligand>
</feature>
<keyword evidence="15 16" id="KW-0456">Lyase</keyword>
<dbReference type="CDD" id="cd07302">
    <property type="entry name" value="CHD"/>
    <property type="match status" value="2"/>
</dbReference>
<dbReference type="InterPro" id="IPR029787">
    <property type="entry name" value="Nucleotide_cyclase"/>
</dbReference>
<name>A0A7D9E1P1_PARCT</name>
<dbReference type="GO" id="GO:0035556">
    <property type="term" value="P:intracellular signal transduction"/>
    <property type="evidence" value="ECO:0007669"/>
    <property type="project" value="InterPro"/>
</dbReference>
<proteinExistence type="inferred from homology"/>
<dbReference type="PROSITE" id="PS00452">
    <property type="entry name" value="GUANYLATE_CYCLASE_1"/>
    <property type="match status" value="1"/>
</dbReference>
<dbReference type="GO" id="GO:0046872">
    <property type="term" value="F:metal ion binding"/>
    <property type="evidence" value="ECO:0007669"/>
    <property type="project" value="UniProtKB-KW"/>
</dbReference>
<keyword evidence="11 21" id="KW-1133">Transmembrane helix</keyword>
<comment type="similarity">
    <text evidence="16 19">Belongs to the adenylyl cyclase class-4/guanylyl cyclase family.</text>
</comment>
<feature type="binding site" evidence="18">
    <location>
        <position position="441"/>
    </location>
    <ligand>
        <name>Mg(2+)</name>
        <dbReference type="ChEBI" id="CHEBI:18420"/>
        <label>1</label>
        <note>catalytic</note>
    </ligand>
</feature>
<evidence type="ECO:0000256" key="8">
    <source>
        <dbReference type="ARBA" id="ARBA00022741"/>
    </source>
</evidence>
<keyword evidence="23" id="KW-1185">Reference proteome</keyword>
<feature type="binding site" evidence="18">
    <location>
        <position position="397"/>
    </location>
    <ligand>
        <name>Mg(2+)</name>
        <dbReference type="ChEBI" id="CHEBI:18420"/>
        <label>2</label>
        <note>catalytic</note>
    </ligand>
</feature>
<dbReference type="InterPro" id="IPR001054">
    <property type="entry name" value="A/G_cyclase"/>
</dbReference>
<feature type="region of interest" description="Disordered" evidence="20">
    <location>
        <begin position="571"/>
        <end position="598"/>
    </location>
</feature>
<organism evidence="22 23">
    <name type="scientific">Paramuricea clavata</name>
    <name type="common">Red gorgonian</name>
    <name type="synonym">Violescent sea-whip</name>
    <dbReference type="NCBI Taxonomy" id="317549"/>
    <lineage>
        <taxon>Eukaryota</taxon>
        <taxon>Metazoa</taxon>
        <taxon>Cnidaria</taxon>
        <taxon>Anthozoa</taxon>
        <taxon>Octocorallia</taxon>
        <taxon>Malacalcyonacea</taxon>
        <taxon>Plexauridae</taxon>
        <taxon>Paramuricea</taxon>
    </lineage>
</organism>
<evidence type="ECO:0000256" key="11">
    <source>
        <dbReference type="ARBA" id="ARBA00022989"/>
    </source>
</evidence>
<evidence type="ECO:0000256" key="20">
    <source>
        <dbReference type="SAM" id="MobiDB-lite"/>
    </source>
</evidence>
<dbReference type="Pfam" id="PF00211">
    <property type="entry name" value="Guanylate_cyc"/>
    <property type="match status" value="2"/>
</dbReference>
<feature type="transmembrane region" description="Helical" evidence="21">
    <location>
        <begin position="247"/>
        <end position="265"/>
    </location>
</feature>
<evidence type="ECO:0000256" key="5">
    <source>
        <dbReference type="ARBA" id="ARBA00022692"/>
    </source>
</evidence>
<feature type="transmembrane region" description="Helical" evidence="21">
    <location>
        <begin position="733"/>
        <end position="754"/>
    </location>
</feature>
<feature type="binding site" evidence="17">
    <location>
        <begin position="1065"/>
        <end position="1067"/>
    </location>
    <ligand>
        <name>ATP</name>
        <dbReference type="ChEBI" id="CHEBI:30616"/>
    </ligand>
</feature>
<dbReference type="PANTHER" id="PTHR45627">
    <property type="entry name" value="ADENYLATE CYCLASE TYPE 1"/>
    <property type="match status" value="1"/>
</dbReference>
<evidence type="ECO:0000256" key="18">
    <source>
        <dbReference type="PIRSR" id="PIRSR039050-51"/>
    </source>
</evidence>
<evidence type="ECO:0000256" key="4">
    <source>
        <dbReference type="ARBA" id="ARBA00012201"/>
    </source>
</evidence>
<keyword evidence="14" id="KW-0325">Glycoprotein</keyword>
<dbReference type="EMBL" id="CACRXK020003380">
    <property type="protein sequence ID" value="CAB3998534.1"/>
    <property type="molecule type" value="Genomic_DNA"/>
</dbReference>
<reference evidence="22" key="1">
    <citation type="submission" date="2020-04" db="EMBL/GenBank/DDBJ databases">
        <authorList>
            <person name="Alioto T."/>
            <person name="Alioto T."/>
            <person name="Gomez Garrido J."/>
        </authorList>
    </citation>
    <scope>NUCLEOTIDE SEQUENCE</scope>
    <source>
        <strain evidence="22">A484AB</strain>
    </source>
</reference>
<dbReference type="InterPro" id="IPR032628">
    <property type="entry name" value="AC_N"/>
</dbReference>
<feature type="region of interest" description="Disordered" evidence="20">
    <location>
        <begin position="1"/>
        <end position="21"/>
    </location>
</feature>
<dbReference type="OrthoDB" id="2107370at2759"/>
<keyword evidence="7" id="KW-0677">Repeat</keyword>
<feature type="binding site" evidence="18">
    <location>
        <position position="397"/>
    </location>
    <ligand>
        <name>Mg(2+)</name>
        <dbReference type="ChEBI" id="CHEBI:18420"/>
        <label>1</label>
        <note>catalytic</note>
    </ligand>
</feature>
<comment type="catalytic activity">
    <reaction evidence="1 16">
        <text>ATP = 3',5'-cyclic AMP + diphosphate</text>
        <dbReference type="Rhea" id="RHEA:15389"/>
        <dbReference type="ChEBI" id="CHEBI:30616"/>
        <dbReference type="ChEBI" id="CHEBI:33019"/>
        <dbReference type="ChEBI" id="CHEBI:58165"/>
        <dbReference type="EC" id="4.6.1.1"/>
    </reaction>
</comment>
<comment type="cofactor">
    <cofactor evidence="18">
        <name>Mg(2+)</name>
        <dbReference type="ChEBI" id="CHEBI:18420"/>
    </cofactor>
    <cofactor evidence="18">
        <name>Mn(2+)</name>
        <dbReference type="ChEBI" id="CHEBI:29035"/>
    </cofactor>
    <text evidence="18">Binds 2 magnesium ions per subunit. Is also active with manganese (in vitro).</text>
</comment>
<feature type="transmembrane region" description="Helical" evidence="21">
    <location>
        <begin position="222"/>
        <end position="241"/>
    </location>
</feature>
<feature type="binding site" evidence="18">
    <location>
        <position position="441"/>
    </location>
    <ligand>
        <name>Mg(2+)</name>
        <dbReference type="ChEBI" id="CHEBI:18420"/>
        <label>2</label>
        <note>catalytic</note>
    </ligand>
</feature>
<dbReference type="GO" id="GO:0005886">
    <property type="term" value="C:plasma membrane"/>
    <property type="evidence" value="ECO:0007669"/>
    <property type="project" value="InterPro"/>
</dbReference>
<dbReference type="Pfam" id="PF06327">
    <property type="entry name" value="Adcy_cons_dom"/>
    <property type="match status" value="1"/>
</dbReference>
<feature type="transmembrane region" description="Helical" evidence="21">
    <location>
        <begin position="791"/>
        <end position="809"/>
    </location>
</feature>
<dbReference type="Proteomes" id="UP001152795">
    <property type="component" value="Unassembled WGS sequence"/>
</dbReference>
<evidence type="ECO:0000256" key="12">
    <source>
        <dbReference type="ARBA" id="ARBA00022998"/>
    </source>
</evidence>
<feature type="region of interest" description="Disordered" evidence="20">
    <location>
        <begin position="37"/>
        <end position="71"/>
    </location>
</feature>
<keyword evidence="10 16" id="KW-0460">Magnesium</keyword>
<accession>A0A7D9E1P1</accession>
<sequence length="1130" mass="128759">MTKKAAGRSNSVSPDAATINDMNDCKKRSCWEADDLGNIEYNDPHETDTKRSNESEGEGSHSRLVKEHDKNRSELKLRSVELGVSELEKPNVLQVENESKCDSSSSEQQCEYDCCVRQSKKHSVSDIINKIFKSKRFESDKLERLYQRYFFRLNQKFINWIIFLIFVLLTVLVGLHFGKEGKEHMDLPYWLKGLFLPLIFILYLAILIVINRSNSTQKHLRLSSYAMVFLSCCFVTIDFLLRPVSSAADGVWLSVFFIYLTYTLLPVRMRLAVFGGCGIATVHLVCCVRDLKHDDNLHRLLLANFFIFACANGAGIFTHYSTELSRRKAFLETRKCIENRLKSQKANQNQERLLLSVLPRHVATEMKADIKSGNHRGSQFHKIYIMKHNNVSILFGDIEGFTQLSSQCTAQELIQTLNELYARFDQLALENHCMRIKILGDCYYCVSGLPDPRPDHAHCCIEMGLDMIDAIIVVREAKRVNLNMRVGIHTGKVHSGVLGSVKWQYDVWSNDVTVANHMECGGLPGRVHITQDVLDVINGDYEVEEGHGGERDVYLKEHDMKTYLISEKHSKDRNVLRSQQRKQTPNQGMFKKDEIQTNQDQKAEARLGINQNSPEDEVNDFLSTSIDARSVDRLRRENIHPGLLTFKKREHEEQYSNEKDRMFRSNIMFTVFILFCLLVIQLLVLSRNTGTAIVYSCAFIVIGVILLVTLAERMQVLRCFHAISVSITDSRRACQLVATVVIAVLSLAVVGNLVQCDSSYKSGFDCSGSANNNTTNDNDLLKFEDCDFPQYFTYSIILVMLGVAIFIHLGTLHKLCLLLVTGIIYLSLMLTTYSDLMLKYDEETFQCEEHLSLKHMTVLVILLFVITLFLHGYLNEEISRLDFLWKFQATEEKKEMEQLRDYNKKLLHNILPSHVAGHFLATEKKNEELYFQSCDKVAVMFSHIVNFSDFYNELAANGEGRECLRFLNEIIVDFDELLAEPQFECIEKIKSIGETYMAASGIKPDTQEELASLKHVAAMADFIMGMKQKLHDINVESFNSLIMKVGLNFGPVVAGVIGAKKPQYDIWGDTVNVASRMYSTGKPGQIQVTESVYNILSTRGYTFECRGKVSVKGKGTMITYWLTGKEGEKL</sequence>
<evidence type="ECO:0000256" key="15">
    <source>
        <dbReference type="ARBA" id="ARBA00023239"/>
    </source>
</evidence>
<feature type="transmembrane region" description="Helical" evidence="21">
    <location>
        <begin position="816"/>
        <end position="833"/>
    </location>
</feature>
<evidence type="ECO:0000256" key="6">
    <source>
        <dbReference type="ARBA" id="ARBA00022723"/>
    </source>
</evidence>
<keyword evidence="6 16" id="KW-0479">Metal-binding</keyword>
<feature type="transmembrane region" description="Helical" evidence="21">
    <location>
        <begin position="272"/>
        <end position="291"/>
    </location>
</feature>
<keyword evidence="18" id="KW-0464">Manganese</keyword>
<feature type="binding site" evidence="17">
    <location>
        <begin position="397"/>
        <end position="402"/>
    </location>
    <ligand>
        <name>ATP</name>
        <dbReference type="ChEBI" id="CHEBI:30616"/>
    </ligand>
</feature>
<dbReference type="SMART" id="SM00044">
    <property type="entry name" value="CYCc"/>
    <property type="match status" value="2"/>
</dbReference>
<dbReference type="InterPro" id="IPR009398">
    <property type="entry name" value="Adcy_conserved_dom"/>
</dbReference>
<keyword evidence="5 21" id="KW-0812">Transmembrane</keyword>
<evidence type="ECO:0000256" key="3">
    <source>
        <dbReference type="ARBA" id="ARBA00004141"/>
    </source>
</evidence>
<evidence type="ECO:0000256" key="14">
    <source>
        <dbReference type="ARBA" id="ARBA00023180"/>
    </source>
</evidence>
<feature type="transmembrane region" description="Helical" evidence="21">
    <location>
        <begin position="189"/>
        <end position="210"/>
    </location>
</feature>
<dbReference type="FunFam" id="3.30.70.1230:FF:000001">
    <property type="entry name" value="Adenylate cyclase"/>
    <property type="match status" value="1"/>
</dbReference>
<dbReference type="Pfam" id="PF16214">
    <property type="entry name" value="AC_N"/>
    <property type="match status" value="1"/>
</dbReference>
<feature type="binding site" evidence="18">
    <location>
        <position position="398"/>
    </location>
    <ligand>
        <name>Mg(2+)</name>
        <dbReference type="ChEBI" id="CHEBI:18420"/>
        <label>2</label>
        <note>catalytic</note>
    </ligand>
</feature>
<comment type="caution">
    <text evidence="22">The sequence shown here is derived from an EMBL/GenBank/DDBJ whole genome shotgun (WGS) entry which is preliminary data.</text>
</comment>
<feature type="transmembrane region" description="Helical" evidence="21">
    <location>
        <begin position="692"/>
        <end position="712"/>
    </location>
</feature>
<dbReference type="FunFam" id="3.30.70.1230:FF:000002">
    <property type="entry name" value="Adenylate cyclase"/>
    <property type="match status" value="1"/>
</dbReference>
<evidence type="ECO:0000313" key="23">
    <source>
        <dbReference type="Proteomes" id="UP001152795"/>
    </source>
</evidence>
<dbReference type="SUPFAM" id="SSF55073">
    <property type="entry name" value="Nucleotide cyclase"/>
    <property type="match status" value="2"/>
</dbReference>
<dbReference type="InterPro" id="IPR030672">
    <property type="entry name" value="Adcy"/>
</dbReference>
<feature type="transmembrane region" description="Helical" evidence="21">
    <location>
        <begin position="157"/>
        <end position="177"/>
    </location>
</feature>
<dbReference type="PROSITE" id="PS50125">
    <property type="entry name" value="GUANYLATE_CYCLASE_2"/>
    <property type="match status" value="2"/>
</dbReference>
<feature type="transmembrane region" description="Helical" evidence="21">
    <location>
        <begin position="667"/>
        <end position="686"/>
    </location>
</feature>
<dbReference type="GO" id="GO:0007189">
    <property type="term" value="P:adenylate cyclase-activating G protein-coupled receptor signaling pathway"/>
    <property type="evidence" value="ECO:0007669"/>
    <property type="project" value="TreeGrafter"/>
</dbReference>
<dbReference type="Gene3D" id="3.30.70.1230">
    <property type="entry name" value="Nucleotide cyclase"/>
    <property type="match status" value="2"/>
</dbReference>
<dbReference type="EC" id="4.6.1.1" evidence="4 16"/>
<dbReference type="AlphaFoldDB" id="A0A7D9E1P1"/>